<feature type="compositionally biased region" description="Polar residues" evidence="1">
    <location>
        <begin position="65"/>
        <end position="75"/>
    </location>
</feature>
<name>A0AAV6PSI1_SOLSE</name>
<comment type="caution">
    <text evidence="2">The sequence shown here is derived from an EMBL/GenBank/DDBJ whole genome shotgun (WGS) entry which is preliminary data.</text>
</comment>
<feature type="compositionally biased region" description="Basic residues" evidence="1">
    <location>
        <begin position="77"/>
        <end position="86"/>
    </location>
</feature>
<sequence length="107" mass="11695">MRSLPGSRPGSQLSNLPTLPRFSAGSPAADYRLCRSRLSGNFLPPNSGRKSRGNRPPGLVRSAVNHHTGNVSNRISMPRRKKRKKPLLTPSVSRKQLVSRVSSLIAN</sequence>
<evidence type="ECO:0000256" key="1">
    <source>
        <dbReference type="SAM" id="MobiDB-lite"/>
    </source>
</evidence>
<organism evidence="2 3">
    <name type="scientific">Solea senegalensis</name>
    <name type="common">Senegalese sole</name>
    <dbReference type="NCBI Taxonomy" id="28829"/>
    <lineage>
        <taxon>Eukaryota</taxon>
        <taxon>Metazoa</taxon>
        <taxon>Chordata</taxon>
        <taxon>Craniata</taxon>
        <taxon>Vertebrata</taxon>
        <taxon>Euteleostomi</taxon>
        <taxon>Actinopterygii</taxon>
        <taxon>Neopterygii</taxon>
        <taxon>Teleostei</taxon>
        <taxon>Neoteleostei</taxon>
        <taxon>Acanthomorphata</taxon>
        <taxon>Carangaria</taxon>
        <taxon>Pleuronectiformes</taxon>
        <taxon>Pleuronectoidei</taxon>
        <taxon>Soleidae</taxon>
        <taxon>Solea</taxon>
    </lineage>
</organism>
<evidence type="ECO:0000313" key="3">
    <source>
        <dbReference type="Proteomes" id="UP000693946"/>
    </source>
</evidence>
<gene>
    <name evidence="2" type="ORF">JOB18_036635</name>
</gene>
<evidence type="ECO:0000313" key="2">
    <source>
        <dbReference type="EMBL" id="KAG7475741.1"/>
    </source>
</evidence>
<feature type="region of interest" description="Disordered" evidence="1">
    <location>
        <begin position="38"/>
        <end position="107"/>
    </location>
</feature>
<protein>
    <submittedName>
        <fullName evidence="2">Uncharacterized protein</fullName>
    </submittedName>
</protein>
<feature type="region of interest" description="Disordered" evidence="1">
    <location>
        <begin position="1"/>
        <end position="26"/>
    </location>
</feature>
<feature type="compositionally biased region" description="Polar residues" evidence="1">
    <location>
        <begin position="90"/>
        <end position="107"/>
    </location>
</feature>
<proteinExistence type="predicted"/>
<dbReference type="Proteomes" id="UP000693946">
    <property type="component" value="Linkage Group LG9"/>
</dbReference>
<dbReference type="EMBL" id="JAGKHQ010000021">
    <property type="protein sequence ID" value="KAG7475741.1"/>
    <property type="molecule type" value="Genomic_DNA"/>
</dbReference>
<keyword evidence="3" id="KW-1185">Reference proteome</keyword>
<dbReference type="AlphaFoldDB" id="A0AAV6PSI1"/>
<accession>A0AAV6PSI1</accession>
<reference evidence="2 3" key="1">
    <citation type="journal article" date="2021" name="Sci. Rep.">
        <title>Chromosome anchoring in Senegalese sole (Solea senegalensis) reveals sex-associated markers and genome rearrangements in flatfish.</title>
        <authorList>
            <person name="Guerrero-Cozar I."/>
            <person name="Gomez-Garrido J."/>
            <person name="Berbel C."/>
            <person name="Martinez-Blanch J.F."/>
            <person name="Alioto T."/>
            <person name="Claros M.G."/>
            <person name="Gagnaire P.A."/>
            <person name="Manchado M."/>
        </authorList>
    </citation>
    <scope>NUCLEOTIDE SEQUENCE [LARGE SCALE GENOMIC DNA]</scope>
    <source>
        <strain evidence="2">Sse05_10M</strain>
    </source>
</reference>